<reference evidence="2" key="1">
    <citation type="submission" date="2021-01" db="EMBL/GenBank/DDBJ databases">
        <authorList>
            <consortium name="Genoscope - CEA"/>
            <person name="William W."/>
        </authorList>
    </citation>
    <scope>NUCLEOTIDE SEQUENCE</scope>
</reference>
<dbReference type="Pfam" id="PF01582">
    <property type="entry name" value="TIR"/>
    <property type="match status" value="1"/>
</dbReference>
<dbReference type="InterPro" id="IPR000157">
    <property type="entry name" value="TIR_dom"/>
</dbReference>
<gene>
    <name evidence="2" type="ORF">DARMORV10_C07P52780.1</name>
</gene>
<feature type="domain" description="TIR" evidence="1">
    <location>
        <begin position="1"/>
        <end position="78"/>
    </location>
</feature>
<organism evidence="2">
    <name type="scientific">Brassica napus</name>
    <name type="common">Rape</name>
    <dbReference type="NCBI Taxonomy" id="3708"/>
    <lineage>
        <taxon>Eukaryota</taxon>
        <taxon>Viridiplantae</taxon>
        <taxon>Streptophyta</taxon>
        <taxon>Embryophyta</taxon>
        <taxon>Tracheophyta</taxon>
        <taxon>Spermatophyta</taxon>
        <taxon>Magnoliopsida</taxon>
        <taxon>eudicotyledons</taxon>
        <taxon>Gunneridae</taxon>
        <taxon>Pentapetalae</taxon>
        <taxon>rosids</taxon>
        <taxon>malvids</taxon>
        <taxon>Brassicales</taxon>
        <taxon>Brassicaceae</taxon>
        <taxon>Brassiceae</taxon>
        <taxon>Brassica</taxon>
    </lineage>
</organism>
<dbReference type="Proteomes" id="UP001295469">
    <property type="component" value="Chromosome C07"/>
</dbReference>
<dbReference type="Gene3D" id="3.40.50.10140">
    <property type="entry name" value="Toll/interleukin-1 receptor homology (TIR) domain"/>
    <property type="match status" value="1"/>
</dbReference>
<name>A0A816N5P7_BRANA</name>
<protein>
    <submittedName>
        <fullName evidence="2">(rape) hypothetical protein</fullName>
    </submittedName>
</protein>
<evidence type="ECO:0000313" key="2">
    <source>
        <dbReference type="EMBL" id="CAF2027281.1"/>
    </source>
</evidence>
<dbReference type="InterPro" id="IPR035897">
    <property type="entry name" value="Toll_tir_struct_dom_sf"/>
</dbReference>
<sequence length="315" mass="36855">MPIFYKVEAYEVKEQKGEFGAKFQTLEKSCPDKVKKWKKALGFVANYVGLTYQEQSSVSELDFIKTVVKKVDQIFAKSPPNEIFDKSQLHLSKTLEALNLERSYFRGFMHGSAWKDLISFVQSSNRFEIPVPESSIQFPMNRQRFDLQAERNELFEKATNILALRMMHNPTEPALIFSNWDKLDDEMKNYIFDSAHKKIKMIKIYDDIDSEPLFRSNVSPYVEELIWDKTVEPQVWPHPDHRRASSFHDNREQSYPLLYEMDWPVEPLVEPPAKPRVQLTDKSPVKPLFEAQRSNDNPGYFTTLCYCLKSCVCLT</sequence>
<dbReference type="OrthoDB" id="1104772at2759"/>
<dbReference type="GO" id="GO:0007165">
    <property type="term" value="P:signal transduction"/>
    <property type="evidence" value="ECO:0007669"/>
    <property type="project" value="InterPro"/>
</dbReference>
<dbReference type="KEGG" id="bna:106434690"/>
<proteinExistence type="predicted"/>
<accession>A0A816N5P7</accession>
<dbReference type="EMBL" id="HG994371">
    <property type="protein sequence ID" value="CAF2027281.1"/>
    <property type="molecule type" value="Genomic_DNA"/>
</dbReference>
<dbReference type="AlphaFoldDB" id="A0A816N5P7"/>
<evidence type="ECO:0000259" key="1">
    <source>
        <dbReference type="Pfam" id="PF01582"/>
    </source>
</evidence>